<evidence type="ECO:0000256" key="1">
    <source>
        <dbReference type="ARBA" id="ARBA00004613"/>
    </source>
</evidence>
<evidence type="ECO:0000256" key="2">
    <source>
        <dbReference type="ARBA" id="ARBA00022525"/>
    </source>
</evidence>
<keyword evidence="4" id="KW-0325">Glycoprotein</keyword>
<name>A0A7L3B519_9AVES</name>
<evidence type="ECO:0000313" key="7">
    <source>
        <dbReference type="EMBL" id="NXT26173.1"/>
    </source>
</evidence>
<dbReference type="PANTHER" id="PTHR15031:SF6">
    <property type="entry name" value="CARTILAGE INTERMEDIATE LAYER PROTEIN 1-LIKE ISOFORM X1"/>
    <property type="match status" value="1"/>
</dbReference>
<proteinExistence type="predicted"/>
<dbReference type="Proteomes" id="UP000536260">
    <property type="component" value="Unassembled WGS sequence"/>
</dbReference>
<feature type="non-terminal residue" evidence="7">
    <location>
        <position position="1"/>
    </location>
</feature>
<evidence type="ECO:0000313" key="8">
    <source>
        <dbReference type="Proteomes" id="UP000536260"/>
    </source>
</evidence>
<feature type="region of interest" description="Disordered" evidence="5">
    <location>
        <begin position="109"/>
        <end position="163"/>
    </location>
</feature>
<dbReference type="AlphaFoldDB" id="A0A7L3B519"/>
<evidence type="ECO:0000256" key="4">
    <source>
        <dbReference type="ARBA" id="ARBA00023180"/>
    </source>
</evidence>
<comment type="subcellular location">
    <subcellularLocation>
        <location evidence="1">Secreted</location>
    </subcellularLocation>
</comment>
<evidence type="ECO:0000256" key="5">
    <source>
        <dbReference type="SAM" id="MobiDB-lite"/>
    </source>
</evidence>
<dbReference type="InterPro" id="IPR039675">
    <property type="entry name" value="CILP1/CILP2"/>
</dbReference>
<protein>
    <submittedName>
        <fullName evidence="7">MUC5A protein</fullName>
    </submittedName>
</protein>
<sequence length="163" mass="17693">ECQWTDWIDVSYPKSSDRNGGDYETFENIVKSDPSWVCEKVENISCRAKKFPHIPFEDLGQEVECSVERGLICNNSDQKIGGIIPMPVCLNYEIRVCCSWYGPTCTPGTTTSTTTTSTVPTPTPTTTTSTTTPPPSTTSTPKTTTSVPTPSTPTPTTISTTPT</sequence>
<feature type="domain" description="WxxW" evidence="6">
    <location>
        <begin position="4"/>
        <end position="98"/>
    </location>
</feature>
<evidence type="ECO:0000259" key="6">
    <source>
        <dbReference type="Pfam" id="PF13330"/>
    </source>
</evidence>
<keyword evidence="3" id="KW-0732">Signal</keyword>
<feature type="non-terminal residue" evidence="7">
    <location>
        <position position="163"/>
    </location>
</feature>
<dbReference type="EMBL" id="VZTO01019152">
    <property type="protein sequence ID" value="NXT26173.1"/>
    <property type="molecule type" value="Genomic_DNA"/>
</dbReference>
<accession>A0A7L3B519</accession>
<gene>
    <name evidence="7" type="primary">Muc5ac_1</name>
    <name evidence="7" type="ORF">SYRPAR_R14867</name>
</gene>
<dbReference type="InterPro" id="IPR025155">
    <property type="entry name" value="WxxW_domain"/>
</dbReference>
<evidence type="ECO:0000256" key="3">
    <source>
        <dbReference type="ARBA" id="ARBA00022729"/>
    </source>
</evidence>
<dbReference type="GO" id="GO:0005576">
    <property type="term" value="C:extracellular region"/>
    <property type="evidence" value="ECO:0007669"/>
    <property type="project" value="UniProtKB-SubCell"/>
</dbReference>
<keyword evidence="8" id="KW-1185">Reference proteome</keyword>
<comment type="caution">
    <text evidence="7">The sequence shown here is derived from an EMBL/GenBank/DDBJ whole genome shotgun (WGS) entry which is preliminary data.</text>
</comment>
<keyword evidence="2" id="KW-0964">Secreted</keyword>
<reference evidence="7 8" key="1">
    <citation type="submission" date="2019-09" db="EMBL/GenBank/DDBJ databases">
        <title>Bird 10,000 Genomes (B10K) Project - Family phase.</title>
        <authorList>
            <person name="Zhang G."/>
        </authorList>
    </citation>
    <scope>NUCLEOTIDE SEQUENCE [LARGE SCALE GENOMIC DNA]</scope>
    <source>
        <strain evidence="7">B10K-DU-003-42</strain>
        <tissue evidence="7">Mixed tissue sample</tissue>
    </source>
</reference>
<dbReference type="PANTHER" id="PTHR15031">
    <property type="entry name" value="CARTILAGE INTERMEDIATE LAYER PROTEIN CLIP"/>
    <property type="match status" value="1"/>
</dbReference>
<dbReference type="Pfam" id="PF13330">
    <property type="entry name" value="Mucin2_WxxW"/>
    <property type="match status" value="1"/>
</dbReference>
<organism evidence="7 8">
    <name type="scientific">Syrrhaptes paradoxus</name>
    <name type="common">Pallas's sandgrouse</name>
    <dbReference type="NCBI Taxonomy" id="302527"/>
    <lineage>
        <taxon>Eukaryota</taxon>
        <taxon>Metazoa</taxon>
        <taxon>Chordata</taxon>
        <taxon>Craniata</taxon>
        <taxon>Vertebrata</taxon>
        <taxon>Euteleostomi</taxon>
        <taxon>Archelosauria</taxon>
        <taxon>Archosauria</taxon>
        <taxon>Dinosauria</taxon>
        <taxon>Saurischia</taxon>
        <taxon>Theropoda</taxon>
        <taxon>Coelurosauria</taxon>
        <taxon>Aves</taxon>
        <taxon>Neognathae</taxon>
        <taxon>Neoaves</taxon>
        <taxon>Columbimorphae</taxon>
        <taxon>Pterocliformes</taxon>
        <taxon>Pteroclidae</taxon>
        <taxon>Syrrhaptes</taxon>
    </lineage>
</organism>